<proteinExistence type="predicted"/>
<name>A0ABQ0EZG3_APOSI</name>
<dbReference type="EMBL" id="BAAFST010000007">
    <property type="protein sequence ID" value="GAB1292429.1"/>
    <property type="molecule type" value="Genomic_DNA"/>
</dbReference>
<organism evidence="1 2">
    <name type="scientific">Apodemus speciosus</name>
    <name type="common">Large Japanese field mouse</name>
    <dbReference type="NCBI Taxonomy" id="105296"/>
    <lineage>
        <taxon>Eukaryota</taxon>
        <taxon>Metazoa</taxon>
        <taxon>Chordata</taxon>
        <taxon>Craniata</taxon>
        <taxon>Vertebrata</taxon>
        <taxon>Euteleostomi</taxon>
        <taxon>Mammalia</taxon>
        <taxon>Eutheria</taxon>
        <taxon>Euarchontoglires</taxon>
        <taxon>Glires</taxon>
        <taxon>Rodentia</taxon>
        <taxon>Myomorpha</taxon>
        <taxon>Muroidea</taxon>
        <taxon>Muridae</taxon>
        <taxon>Murinae</taxon>
        <taxon>Apodemus</taxon>
    </lineage>
</organism>
<evidence type="ECO:0000313" key="1">
    <source>
        <dbReference type="EMBL" id="GAB1292429.1"/>
    </source>
</evidence>
<accession>A0ABQ0EZG3</accession>
<dbReference type="Proteomes" id="UP001623349">
    <property type="component" value="Unassembled WGS sequence"/>
</dbReference>
<comment type="caution">
    <text evidence="1">The sequence shown here is derived from an EMBL/GenBank/DDBJ whole genome shotgun (WGS) entry which is preliminary data.</text>
</comment>
<keyword evidence="2" id="KW-1185">Reference proteome</keyword>
<reference evidence="1 2" key="1">
    <citation type="submission" date="2024-08" db="EMBL/GenBank/DDBJ databases">
        <title>The draft genome of Apodemus speciosus.</title>
        <authorList>
            <person name="Nabeshima K."/>
            <person name="Suzuki S."/>
            <person name="Onuma M."/>
        </authorList>
    </citation>
    <scope>NUCLEOTIDE SEQUENCE [LARGE SCALE GENOMIC DNA]</scope>
    <source>
        <strain evidence="1">IB14-021</strain>
    </source>
</reference>
<keyword evidence="1" id="KW-0675">Receptor</keyword>
<evidence type="ECO:0000313" key="2">
    <source>
        <dbReference type="Proteomes" id="UP001623349"/>
    </source>
</evidence>
<sequence length="33" mass="3449">MCTTCSVLSTCCSHVWSTPSSTGPEPRKSGNTC</sequence>
<protein>
    <submittedName>
        <fullName evidence="1">Olfactory receptor</fullName>
    </submittedName>
</protein>
<gene>
    <name evidence="1" type="ORF">APTSU1_000766000</name>
</gene>